<dbReference type="PANTHER" id="PTHR17490">
    <property type="entry name" value="SUA5"/>
    <property type="match status" value="1"/>
</dbReference>
<dbReference type="KEGG" id="dfd:Desfe_0138"/>
<dbReference type="GO" id="GO:0003725">
    <property type="term" value="F:double-stranded RNA binding"/>
    <property type="evidence" value="ECO:0007669"/>
    <property type="project" value="UniProtKB-UniRule"/>
</dbReference>
<feature type="binding site" evidence="14">
    <location>
        <position position="185"/>
    </location>
    <ligand>
        <name>L-threonine</name>
        <dbReference type="ChEBI" id="CHEBI:57926"/>
    </ligand>
</feature>
<dbReference type="NCBIfam" id="TIGR00057">
    <property type="entry name" value="L-threonylcarbamoyladenylate synthase"/>
    <property type="match status" value="1"/>
</dbReference>
<keyword evidence="5 13" id="KW-0963">Cytoplasm</keyword>
<dbReference type="GeneID" id="13062470"/>
<feature type="binding site" evidence="14">
    <location>
        <position position="66"/>
    </location>
    <ligand>
        <name>ATP</name>
        <dbReference type="ChEBI" id="CHEBI:30616"/>
    </ligand>
</feature>
<feature type="binding site" evidence="14">
    <location>
        <position position="62"/>
    </location>
    <ligand>
        <name>ATP</name>
        <dbReference type="ChEBI" id="CHEBI:30616"/>
    </ligand>
</feature>
<comment type="function">
    <text evidence="13">Required for the formation of a threonylcarbamoyl group on adenosine at position 37 (t(6)A37) in tRNAs that read codons beginning with adenine.</text>
</comment>
<feature type="domain" description="YrdC-like" evidence="15">
    <location>
        <begin position="17"/>
        <end position="203"/>
    </location>
</feature>
<evidence type="ECO:0000256" key="14">
    <source>
        <dbReference type="PIRSR" id="PIRSR004930-1"/>
    </source>
</evidence>
<dbReference type="Pfam" id="PF03481">
    <property type="entry name" value="Sua5_C"/>
    <property type="match status" value="1"/>
</dbReference>
<dbReference type="GO" id="GO:0005524">
    <property type="term" value="F:ATP binding"/>
    <property type="evidence" value="ECO:0007669"/>
    <property type="project" value="UniProtKB-UniRule"/>
</dbReference>
<protein>
    <recommendedName>
        <fullName evidence="4 13">Threonylcarbamoyl-AMP synthase</fullName>
        <shortName evidence="13">TC-AMP synthase</shortName>
        <ecNumber evidence="3 13">2.7.7.87</ecNumber>
    </recommendedName>
    <alternativeName>
        <fullName evidence="11 13">L-threonylcarbamoyladenylate synthase</fullName>
    </alternativeName>
</protein>
<organism evidence="16 17">
    <name type="scientific">Desulfurococcus amylolyticus DSM 16532</name>
    <dbReference type="NCBI Taxonomy" id="768672"/>
    <lineage>
        <taxon>Archaea</taxon>
        <taxon>Thermoproteota</taxon>
        <taxon>Thermoprotei</taxon>
        <taxon>Desulfurococcales</taxon>
        <taxon>Desulfurococcaceae</taxon>
        <taxon>Desulfurococcus</taxon>
    </lineage>
</organism>
<dbReference type="EMBL" id="CP003321">
    <property type="protein sequence ID" value="AFL66051.1"/>
    <property type="molecule type" value="Genomic_DNA"/>
</dbReference>
<dbReference type="GO" id="GO:0005737">
    <property type="term" value="C:cytoplasm"/>
    <property type="evidence" value="ECO:0007669"/>
    <property type="project" value="UniProtKB-SubCell"/>
</dbReference>
<evidence type="ECO:0000256" key="12">
    <source>
        <dbReference type="ARBA" id="ARBA00048366"/>
    </source>
</evidence>
<feature type="binding site" evidence="14">
    <location>
        <position position="71"/>
    </location>
    <ligand>
        <name>L-threonine</name>
        <dbReference type="ChEBI" id="CHEBI:57926"/>
    </ligand>
</feature>
<feature type="binding site" evidence="14">
    <location>
        <position position="125"/>
    </location>
    <ligand>
        <name>L-threonine</name>
        <dbReference type="ChEBI" id="CHEBI:57926"/>
    </ligand>
</feature>
<name>I3XQ27_DESAM</name>
<evidence type="ECO:0000256" key="8">
    <source>
        <dbReference type="ARBA" id="ARBA00022695"/>
    </source>
</evidence>
<keyword evidence="6 13" id="KW-0808">Transferase</keyword>
<evidence type="ECO:0000256" key="11">
    <source>
        <dbReference type="ARBA" id="ARBA00029774"/>
    </source>
</evidence>
<keyword evidence="17" id="KW-1185">Reference proteome</keyword>
<evidence type="ECO:0000256" key="5">
    <source>
        <dbReference type="ARBA" id="ARBA00022490"/>
    </source>
</evidence>
<comment type="similarity">
    <text evidence="2 13">Belongs to the SUA5 family.</text>
</comment>
<dbReference type="GO" id="GO:0008033">
    <property type="term" value="P:tRNA processing"/>
    <property type="evidence" value="ECO:0007669"/>
    <property type="project" value="UniProtKB-KW"/>
</dbReference>
<dbReference type="GO" id="GO:0000049">
    <property type="term" value="F:tRNA binding"/>
    <property type="evidence" value="ECO:0007669"/>
    <property type="project" value="TreeGrafter"/>
</dbReference>
<dbReference type="HOGENOM" id="CLU_031397_0_0_2"/>
<evidence type="ECO:0000256" key="2">
    <source>
        <dbReference type="ARBA" id="ARBA00007663"/>
    </source>
</evidence>
<dbReference type="PANTHER" id="PTHR17490:SF16">
    <property type="entry name" value="THREONYLCARBAMOYL-AMP SYNTHASE"/>
    <property type="match status" value="1"/>
</dbReference>
<evidence type="ECO:0000313" key="16">
    <source>
        <dbReference type="EMBL" id="AFL66051.1"/>
    </source>
</evidence>
<dbReference type="SUPFAM" id="SSF55821">
    <property type="entry name" value="YrdC/RibB"/>
    <property type="match status" value="1"/>
</dbReference>
<accession>I3XQ27</accession>
<feature type="binding site" evidence="14">
    <location>
        <position position="241"/>
    </location>
    <ligand>
        <name>ATP</name>
        <dbReference type="ChEBI" id="CHEBI:30616"/>
    </ligand>
</feature>
<comment type="catalytic activity">
    <reaction evidence="12 13">
        <text>L-threonine + hydrogencarbonate + ATP = L-threonylcarbamoyladenylate + diphosphate + H2O</text>
        <dbReference type="Rhea" id="RHEA:36407"/>
        <dbReference type="ChEBI" id="CHEBI:15377"/>
        <dbReference type="ChEBI" id="CHEBI:17544"/>
        <dbReference type="ChEBI" id="CHEBI:30616"/>
        <dbReference type="ChEBI" id="CHEBI:33019"/>
        <dbReference type="ChEBI" id="CHEBI:57926"/>
        <dbReference type="ChEBI" id="CHEBI:73682"/>
        <dbReference type="EC" id="2.7.7.87"/>
    </reaction>
</comment>
<evidence type="ECO:0000256" key="10">
    <source>
        <dbReference type="ARBA" id="ARBA00022840"/>
    </source>
</evidence>
<gene>
    <name evidence="16" type="ORF">Desfe_0138</name>
</gene>
<evidence type="ECO:0000256" key="3">
    <source>
        <dbReference type="ARBA" id="ARBA00012584"/>
    </source>
</evidence>
<reference evidence="16 17" key="1">
    <citation type="journal article" date="2012" name="J. Bacteriol.">
        <title>Complete Genome Sequence of Desulfurococcus fermentans, a Hyperthermophilic Cellulolytic Crenarchaeon Isolated from a Freshwater Hot Spring in Kamchatka, Russia.</title>
        <authorList>
            <person name="Susanti D."/>
            <person name="Johnson E.F."/>
            <person name="Rodriguez J.R."/>
            <person name="Anderson I."/>
            <person name="Perevalova A.A."/>
            <person name="Kyrpides N."/>
            <person name="Lucas S."/>
            <person name="Han J."/>
            <person name="Lapidus A."/>
            <person name="Cheng J.F."/>
            <person name="Goodwin L."/>
            <person name="Pitluck S."/>
            <person name="Mavrommatis K."/>
            <person name="Peters L."/>
            <person name="Land M.L."/>
            <person name="Hauser L."/>
            <person name="Gopalan V."/>
            <person name="Chan P.P."/>
            <person name="Lowe T.M."/>
            <person name="Atomi H."/>
            <person name="Bonch-Osmolovskaya E.A."/>
            <person name="Woyke T."/>
            <person name="Mukhopadhyay B."/>
        </authorList>
    </citation>
    <scope>NUCLEOTIDE SEQUENCE [LARGE SCALE GENOMIC DNA]</scope>
    <source>
        <strain evidence="16 17">DSM 16532</strain>
    </source>
</reference>
<dbReference type="FunFam" id="3.90.870.10:FF:000009">
    <property type="entry name" value="Threonylcarbamoyl-AMP synthase, putative"/>
    <property type="match status" value="1"/>
</dbReference>
<feature type="binding site" evidence="14">
    <location>
        <position position="199"/>
    </location>
    <ligand>
        <name>ATP</name>
        <dbReference type="ChEBI" id="CHEBI:30616"/>
    </ligand>
</feature>
<feature type="binding site" evidence="14">
    <location>
        <position position="155"/>
    </location>
    <ligand>
        <name>ATP</name>
        <dbReference type="ChEBI" id="CHEBI:30616"/>
    </ligand>
</feature>
<dbReference type="GO" id="GO:0061710">
    <property type="term" value="F:L-threonylcarbamoyladenylate synthase"/>
    <property type="evidence" value="ECO:0007669"/>
    <property type="project" value="UniProtKB-EC"/>
</dbReference>
<dbReference type="Pfam" id="PF01300">
    <property type="entry name" value="Sua5_yciO_yrdC"/>
    <property type="match status" value="1"/>
</dbReference>
<feature type="binding site" evidence="14">
    <location>
        <position position="147"/>
    </location>
    <ligand>
        <name>ATP</name>
        <dbReference type="ChEBI" id="CHEBI:30616"/>
    </ligand>
</feature>
<dbReference type="InterPro" id="IPR038385">
    <property type="entry name" value="Sua5/YwlC_C"/>
</dbReference>
<dbReference type="PROSITE" id="PS51163">
    <property type="entry name" value="YRDC"/>
    <property type="match status" value="1"/>
</dbReference>
<evidence type="ECO:0000313" key="17">
    <source>
        <dbReference type="Proteomes" id="UP000006175"/>
    </source>
</evidence>
<dbReference type="eggNOG" id="arCOG01952">
    <property type="taxonomic scope" value="Archaea"/>
</dbReference>
<dbReference type="RefSeq" id="WP_014766956.1">
    <property type="nucleotide sequence ID" value="NC_018001.1"/>
</dbReference>
<comment type="subcellular location">
    <subcellularLocation>
        <location evidence="1 13">Cytoplasm</location>
    </subcellularLocation>
</comment>
<dbReference type="Gene3D" id="3.40.50.11030">
    <property type="entry name" value="Threonylcarbamoyl-AMP synthase, C-terminal domain"/>
    <property type="match status" value="1"/>
</dbReference>
<dbReference type="EC" id="2.7.7.87" evidence="3 13"/>
<dbReference type="InterPro" id="IPR017945">
    <property type="entry name" value="DHBP_synth_RibB-like_a/b_dom"/>
</dbReference>
<keyword evidence="10 13" id="KW-0067">ATP-binding</keyword>
<feature type="binding site" evidence="14">
    <location>
        <position position="39"/>
    </location>
    <ligand>
        <name>L-threonine</name>
        <dbReference type="ChEBI" id="CHEBI:57926"/>
    </ligand>
</feature>
<dbReference type="InterPro" id="IPR006070">
    <property type="entry name" value="Sua5-like_dom"/>
</dbReference>
<dbReference type="PIRSF" id="PIRSF004930">
    <property type="entry name" value="Tln_factor_SUA5"/>
    <property type="match status" value="1"/>
</dbReference>
<sequence length="360" mass="39714">MRIVTLILRTDPLNPSREILIQAARILLNKGIVAFPTETVYGLGAIIYYEDAVEKIFKAKMRPPDNPLIIHISTLDMLEEVALNIPEDAYSLINRFWPGPLTLILPRNPRVPKIVTGGLDTIAVRMPGHPTALELINVVGYPIAAPSANLSGRPSPVTAEHVIRDLMGRIDAVIDAGETFFGVESTVVNILEDPPTLLRPGAYPVEEIEKVLGRKIAIPDFARGLKYSEVALAPGMKYRHYSPEAKLILVESATDDYSVVVNKIIEAVRDIYSVSTSSDICIVSSVETSSYYRKLEKVKAVLIIGSRRNLYEVAKNLFKILRDVDNIGCKIVFVEGFPETGIGLAVMNRLRKASSSIIRV</sequence>
<dbReference type="Gene3D" id="3.90.870.10">
    <property type="entry name" value="DHBP synthase"/>
    <property type="match status" value="1"/>
</dbReference>
<evidence type="ECO:0000256" key="4">
    <source>
        <dbReference type="ARBA" id="ARBA00015492"/>
    </source>
</evidence>
<evidence type="ECO:0000256" key="9">
    <source>
        <dbReference type="ARBA" id="ARBA00022741"/>
    </source>
</evidence>
<dbReference type="OrthoDB" id="39992at2157"/>
<keyword evidence="7 13" id="KW-0819">tRNA processing</keyword>
<evidence type="ECO:0000259" key="15">
    <source>
        <dbReference type="PROSITE" id="PS51163"/>
    </source>
</evidence>
<feature type="binding site" evidence="14">
    <location>
        <position position="145"/>
    </location>
    <ligand>
        <name>L-threonine</name>
        <dbReference type="ChEBI" id="CHEBI:57926"/>
    </ligand>
</feature>
<feature type="binding site" evidence="14">
    <location>
        <position position="121"/>
    </location>
    <ligand>
        <name>ATP</name>
        <dbReference type="ChEBI" id="CHEBI:30616"/>
    </ligand>
</feature>
<dbReference type="GO" id="GO:0006450">
    <property type="term" value="P:regulation of translational fidelity"/>
    <property type="evidence" value="ECO:0007669"/>
    <property type="project" value="TreeGrafter"/>
</dbReference>
<dbReference type="AlphaFoldDB" id="I3XQ27"/>
<evidence type="ECO:0000256" key="7">
    <source>
        <dbReference type="ARBA" id="ARBA00022694"/>
    </source>
</evidence>
<dbReference type="Proteomes" id="UP000006175">
    <property type="component" value="Chromosome"/>
</dbReference>
<proteinExistence type="inferred from homology"/>
<evidence type="ECO:0000256" key="13">
    <source>
        <dbReference type="PIRNR" id="PIRNR004930"/>
    </source>
</evidence>
<keyword evidence="8 13" id="KW-0548">Nucleotidyltransferase</keyword>
<keyword evidence="9 13" id="KW-0547">Nucleotide-binding</keyword>
<dbReference type="InterPro" id="IPR010923">
    <property type="entry name" value="T(6)A37_SUA5"/>
</dbReference>
<dbReference type="InterPro" id="IPR050156">
    <property type="entry name" value="TC-AMP_synthase_SUA5"/>
</dbReference>
<dbReference type="InterPro" id="IPR005145">
    <property type="entry name" value="Sua5_C"/>
</dbReference>
<evidence type="ECO:0000256" key="6">
    <source>
        <dbReference type="ARBA" id="ARBA00022679"/>
    </source>
</evidence>
<evidence type="ECO:0000256" key="1">
    <source>
        <dbReference type="ARBA" id="ARBA00004496"/>
    </source>
</evidence>